<dbReference type="InterPro" id="IPR050351">
    <property type="entry name" value="BphY/WalK/GraS-like"/>
</dbReference>
<feature type="region of interest" description="Disordered" evidence="11">
    <location>
        <begin position="812"/>
        <end position="833"/>
    </location>
</feature>
<evidence type="ECO:0000256" key="6">
    <source>
        <dbReference type="ARBA" id="ARBA00022679"/>
    </source>
</evidence>
<dbReference type="EMBL" id="JBIYDN010000002">
    <property type="protein sequence ID" value="MFK4440898.1"/>
    <property type="molecule type" value="Genomic_DNA"/>
</dbReference>
<dbReference type="PANTHER" id="PTHR42878">
    <property type="entry name" value="TWO-COMPONENT HISTIDINE KINASE"/>
    <property type="match status" value="1"/>
</dbReference>
<evidence type="ECO:0000256" key="7">
    <source>
        <dbReference type="ARBA" id="ARBA00022777"/>
    </source>
</evidence>
<comment type="similarity">
    <text evidence="2">In the N-terminal section; belongs to the phytochrome family.</text>
</comment>
<keyword evidence="5" id="KW-0716">Sensory transduction</keyword>
<feature type="domain" description="Phytochrome chromophore attachment site" evidence="12">
    <location>
        <begin position="215"/>
        <end position="373"/>
    </location>
</feature>
<dbReference type="SUPFAM" id="SSF55785">
    <property type="entry name" value="PYP-like sensor domain (PAS domain)"/>
    <property type="match status" value="1"/>
</dbReference>
<dbReference type="InterPro" id="IPR003661">
    <property type="entry name" value="HisK_dim/P_dom"/>
</dbReference>
<dbReference type="Gene3D" id="3.30.450.20">
    <property type="entry name" value="PAS domain"/>
    <property type="match status" value="1"/>
</dbReference>
<dbReference type="InterPro" id="IPR005467">
    <property type="entry name" value="His_kinase_dom"/>
</dbReference>
<feature type="domain" description="Histidine kinase" evidence="13">
    <location>
        <begin position="595"/>
        <end position="809"/>
    </location>
</feature>
<dbReference type="InterPro" id="IPR029016">
    <property type="entry name" value="GAF-like_dom_sf"/>
</dbReference>
<dbReference type="PROSITE" id="PS50109">
    <property type="entry name" value="HIS_KIN"/>
    <property type="match status" value="1"/>
</dbReference>
<reference evidence="14 15" key="1">
    <citation type="submission" date="2024-10" db="EMBL/GenBank/DDBJ databases">
        <authorList>
            <person name="Deangelis K."/>
            <person name="Huntemann M."/>
            <person name="Clum A."/>
            <person name="Wang J."/>
            <person name="Palaniappan K."/>
            <person name="Ritter S."/>
            <person name="Chen I.-M."/>
            <person name="Stamatis D."/>
            <person name="Reddy T."/>
            <person name="O'Malley R."/>
            <person name="Daum C."/>
            <person name="Ng V."/>
            <person name="Ivanova N."/>
            <person name="Kyrpides N."/>
            <person name="Woyke T."/>
        </authorList>
    </citation>
    <scope>NUCLEOTIDE SEQUENCE [LARGE SCALE GENOMIC DNA]</scope>
    <source>
        <strain evidence="14 15">GAS97</strain>
    </source>
</reference>
<dbReference type="GO" id="GO:0004673">
    <property type="term" value="F:protein histidine kinase activity"/>
    <property type="evidence" value="ECO:0007669"/>
    <property type="project" value="UniProtKB-EC"/>
</dbReference>
<dbReference type="InterPro" id="IPR036097">
    <property type="entry name" value="HisK_dim/P_sf"/>
</dbReference>
<feature type="region of interest" description="Disordered" evidence="11">
    <location>
        <begin position="1"/>
        <end position="51"/>
    </location>
</feature>
<feature type="compositionally biased region" description="Pro residues" evidence="11">
    <location>
        <begin position="1"/>
        <end position="10"/>
    </location>
</feature>
<evidence type="ECO:0000256" key="3">
    <source>
        <dbReference type="ARBA" id="ARBA00012438"/>
    </source>
</evidence>
<dbReference type="PANTHER" id="PTHR42878:SF15">
    <property type="entry name" value="BACTERIOPHYTOCHROME"/>
    <property type="match status" value="1"/>
</dbReference>
<evidence type="ECO:0000259" key="12">
    <source>
        <dbReference type="PROSITE" id="PS50046"/>
    </source>
</evidence>
<reference evidence="14 15" key="2">
    <citation type="submission" date="2024-11" db="EMBL/GenBank/DDBJ databases">
        <title>Using genomics to understand microbial adaptation to soil warming.</title>
        <authorList>
            <person name="Deangelis K.M. PhD."/>
        </authorList>
    </citation>
    <scope>NUCLEOTIDE SEQUENCE [LARGE SCALE GENOMIC DNA]</scope>
    <source>
        <strain evidence="14 15">GAS97</strain>
    </source>
</reference>
<dbReference type="InterPro" id="IPR003594">
    <property type="entry name" value="HATPase_dom"/>
</dbReference>
<evidence type="ECO:0000256" key="1">
    <source>
        <dbReference type="ARBA" id="ARBA00000085"/>
    </source>
</evidence>
<dbReference type="SMART" id="SM00387">
    <property type="entry name" value="HATPase_c"/>
    <property type="match status" value="1"/>
</dbReference>
<dbReference type="SMART" id="SM00388">
    <property type="entry name" value="HisKA"/>
    <property type="match status" value="1"/>
</dbReference>
<evidence type="ECO:0000256" key="5">
    <source>
        <dbReference type="ARBA" id="ARBA00022606"/>
    </source>
</evidence>
<comment type="caution">
    <text evidence="14">The sequence shown here is derived from an EMBL/GenBank/DDBJ whole genome shotgun (WGS) entry which is preliminary data.</text>
</comment>
<feature type="coiled-coil region" evidence="10">
    <location>
        <begin position="565"/>
        <end position="595"/>
    </location>
</feature>
<dbReference type="Pfam" id="PF02518">
    <property type="entry name" value="HATPase_c"/>
    <property type="match status" value="1"/>
</dbReference>
<evidence type="ECO:0000256" key="11">
    <source>
        <dbReference type="SAM" id="MobiDB-lite"/>
    </source>
</evidence>
<keyword evidence="4" id="KW-0600">Photoreceptor protein</keyword>
<evidence type="ECO:0000259" key="13">
    <source>
        <dbReference type="PROSITE" id="PS50109"/>
    </source>
</evidence>
<evidence type="ECO:0000313" key="15">
    <source>
        <dbReference type="Proteomes" id="UP001620514"/>
    </source>
</evidence>
<proteinExistence type="inferred from homology"/>
<dbReference type="Pfam" id="PF08446">
    <property type="entry name" value="PAS_2"/>
    <property type="match status" value="1"/>
</dbReference>
<dbReference type="InterPro" id="IPR013515">
    <property type="entry name" value="Phytochrome_cen-reg"/>
</dbReference>
<evidence type="ECO:0000256" key="9">
    <source>
        <dbReference type="ARBA" id="ARBA00023170"/>
    </source>
</evidence>
<dbReference type="InterPro" id="IPR001294">
    <property type="entry name" value="Phytochrome"/>
</dbReference>
<organism evidence="14 15">
    <name type="scientific">Caballeronia udeis</name>
    <dbReference type="NCBI Taxonomy" id="1232866"/>
    <lineage>
        <taxon>Bacteria</taxon>
        <taxon>Pseudomonadati</taxon>
        <taxon>Pseudomonadota</taxon>
        <taxon>Betaproteobacteria</taxon>
        <taxon>Burkholderiales</taxon>
        <taxon>Burkholderiaceae</taxon>
        <taxon>Caballeronia</taxon>
    </lineage>
</organism>
<dbReference type="PROSITE" id="PS50046">
    <property type="entry name" value="PHYTOCHROME_2"/>
    <property type="match status" value="1"/>
</dbReference>
<dbReference type="InterPro" id="IPR003018">
    <property type="entry name" value="GAF"/>
</dbReference>
<dbReference type="Pfam" id="PF01590">
    <property type="entry name" value="GAF"/>
    <property type="match status" value="1"/>
</dbReference>
<keyword evidence="6 14" id="KW-0808">Transferase</keyword>
<dbReference type="Pfam" id="PF00360">
    <property type="entry name" value="PHY"/>
    <property type="match status" value="1"/>
</dbReference>
<dbReference type="Gene3D" id="3.30.450.270">
    <property type="match status" value="1"/>
</dbReference>
<dbReference type="RefSeq" id="WP_404604558.1">
    <property type="nucleotide sequence ID" value="NZ_JBIYDN010000002.1"/>
</dbReference>
<evidence type="ECO:0000256" key="2">
    <source>
        <dbReference type="ARBA" id="ARBA00006402"/>
    </source>
</evidence>
<dbReference type="Gene3D" id="3.30.565.10">
    <property type="entry name" value="Histidine kinase-like ATPase, C-terminal domain"/>
    <property type="match status" value="1"/>
</dbReference>
<keyword evidence="9" id="KW-0675">Receptor</keyword>
<accession>A0ABW8MB64</accession>
<dbReference type="Pfam" id="PF00512">
    <property type="entry name" value="HisKA"/>
    <property type="match status" value="1"/>
</dbReference>
<dbReference type="EC" id="2.7.13.3" evidence="3"/>
<gene>
    <name evidence="14" type="ORF">ABH943_000904</name>
</gene>
<keyword evidence="7 14" id="KW-0418">Kinase</keyword>
<dbReference type="InterPro" id="IPR016132">
    <property type="entry name" value="Phyto_chromo_attachment"/>
</dbReference>
<keyword evidence="10" id="KW-0175">Coiled coil</keyword>
<dbReference type="PRINTS" id="PR01033">
    <property type="entry name" value="PHYTOCHROME"/>
</dbReference>
<keyword evidence="15" id="KW-1185">Reference proteome</keyword>
<dbReference type="SUPFAM" id="SSF47384">
    <property type="entry name" value="Homodimeric domain of signal transducing histidine kinase"/>
    <property type="match status" value="1"/>
</dbReference>
<dbReference type="CDD" id="cd00082">
    <property type="entry name" value="HisKA"/>
    <property type="match status" value="1"/>
</dbReference>
<keyword evidence="8" id="KW-0157">Chromophore</keyword>
<protein>
    <recommendedName>
        <fullName evidence="3">histidine kinase</fullName>
        <ecNumber evidence="3">2.7.13.3</ecNumber>
    </recommendedName>
</protein>
<evidence type="ECO:0000313" key="14">
    <source>
        <dbReference type="EMBL" id="MFK4440898.1"/>
    </source>
</evidence>
<dbReference type="Gene3D" id="3.30.450.40">
    <property type="match status" value="1"/>
</dbReference>
<evidence type="ECO:0000256" key="10">
    <source>
        <dbReference type="SAM" id="Coils"/>
    </source>
</evidence>
<dbReference type="Proteomes" id="UP001620514">
    <property type="component" value="Unassembled WGS sequence"/>
</dbReference>
<dbReference type="InterPro" id="IPR035965">
    <property type="entry name" value="PAS-like_dom_sf"/>
</dbReference>
<feature type="compositionally biased region" description="Low complexity" evidence="11">
    <location>
        <begin position="30"/>
        <end position="51"/>
    </location>
</feature>
<dbReference type="SMART" id="SM00065">
    <property type="entry name" value="GAF"/>
    <property type="match status" value="1"/>
</dbReference>
<dbReference type="SUPFAM" id="SSF55781">
    <property type="entry name" value="GAF domain-like"/>
    <property type="match status" value="2"/>
</dbReference>
<comment type="catalytic activity">
    <reaction evidence="1">
        <text>ATP + protein L-histidine = ADP + protein N-phospho-L-histidine.</text>
        <dbReference type="EC" id="2.7.13.3"/>
    </reaction>
</comment>
<sequence>MSSGPEPLPPDTAAMRTQNDLGGLPGSGPSGTTPVLPLPGAAPAGSAPVAPSALTADGAEAADVPCDAEPIHIPGSIQPHGYLLCLSSTFTLLQVSENVAALVGIPVEQLLGEPVDVVTGAAAAAKIAHAAATAMLDEAPLYVGAIDNPLFSPRETAQGRLSMATDGPELDITMHRHDGNLIVELEVARHPTADVFASMYPLVRTFTRSLQDVATLTGLVELAVREVRAMTGFGRVLLYKFDDEGRSQVLAEHIDDGYASFLHQLFPASDLPRQARALYVKQRVRLVANADAKSARLVPPVNPVTGRPTDLTYAALRSFSPIHLDYMRNMGTHASMSVSLVVHGQLWGLISCHEHDARLVPFEVRVAIEHLGQLLSLQIEAKEERAETAYLLGLRRTMSKLMGTLAEQDDYLSALESAPDDLLCFTGSTGAAIVVDGKATLVGFTPDQETVLALAQWLASITSGVYATDALSQAWPRASRHTDTASGILAVPISQIFRNYVIWFRPETTRTITWAGEPVKRVSSQDGGVLPRKDFTPWLETVRNRSLRWHPVEVEIAGEFRLGMLNIVLRRAEELAELADELRRANKELEAFSYSVSHDLRAPLRHIAGYGDLLRESEGEKLSERSKRFLDNMLESARFAGVLVDDLLTFSQMGRAALRPVSVDLNQLVRSVAQEFGAETAGRKVEWVIPELPSVTGDPAFLQIALRNLFSNAVKYTRTRESAKIELSVNSTADEYIVSVRDNGVGFNMKYVNKLFGVFQRLHRAEEFDGTGIGLANVRRIIERHDGRTWAEGREGEGAAFHFSLPKVFRAESASAQNTADMRRKPGPSSSSS</sequence>
<dbReference type="InterPro" id="IPR043150">
    <property type="entry name" value="Phytochrome_PHY_sf"/>
</dbReference>
<name>A0ABW8MB64_9BURK</name>
<evidence type="ECO:0000256" key="4">
    <source>
        <dbReference type="ARBA" id="ARBA00022543"/>
    </source>
</evidence>
<evidence type="ECO:0000256" key="8">
    <source>
        <dbReference type="ARBA" id="ARBA00022991"/>
    </source>
</evidence>
<dbReference type="SUPFAM" id="SSF55874">
    <property type="entry name" value="ATPase domain of HSP90 chaperone/DNA topoisomerase II/histidine kinase"/>
    <property type="match status" value="1"/>
</dbReference>
<dbReference type="Gene3D" id="1.10.287.130">
    <property type="match status" value="1"/>
</dbReference>
<dbReference type="InterPro" id="IPR036890">
    <property type="entry name" value="HATPase_C_sf"/>
</dbReference>
<dbReference type="InterPro" id="IPR013654">
    <property type="entry name" value="PAS_2"/>
</dbReference>